<dbReference type="PROSITE" id="PS50222">
    <property type="entry name" value="EF_HAND_2"/>
    <property type="match status" value="2"/>
</dbReference>
<evidence type="ECO:0000256" key="3">
    <source>
        <dbReference type="ARBA" id="ARBA00022837"/>
    </source>
</evidence>
<dbReference type="CDD" id="cd00051">
    <property type="entry name" value="EFh"/>
    <property type="match status" value="1"/>
</dbReference>
<feature type="compositionally biased region" description="Polar residues" evidence="6">
    <location>
        <begin position="183"/>
        <end position="195"/>
    </location>
</feature>
<comment type="subcellular location">
    <subcellularLocation>
        <location evidence="1">Membrane</location>
        <topology evidence="1">Multi-pass membrane protein</topology>
    </subcellularLocation>
</comment>
<evidence type="ECO:0000256" key="7">
    <source>
        <dbReference type="SAM" id="Phobius"/>
    </source>
</evidence>
<feature type="compositionally biased region" description="Basic and acidic residues" evidence="6">
    <location>
        <begin position="114"/>
        <end position="127"/>
    </location>
</feature>
<keyword evidence="4 7" id="KW-1133">Transmembrane helix</keyword>
<evidence type="ECO:0000256" key="4">
    <source>
        <dbReference type="ARBA" id="ARBA00022989"/>
    </source>
</evidence>
<dbReference type="InterPro" id="IPR002048">
    <property type="entry name" value="EF_hand_dom"/>
</dbReference>
<reference evidence="9 10" key="1">
    <citation type="submission" date="2024-02" db="EMBL/GenBank/DDBJ databases">
        <authorList>
            <person name="Chen Y."/>
            <person name="Shah S."/>
            <person name="Dougan E. K."/>
            <person name="Thang M."/>
            <person name="Chan C."/>
        </authorList>
    </citation>
    <scope>NUCLEOTIDE SEQUENCE [LARGE SCALE GENOMIC DNA]</scope>
</reference>
<keyword evidence="3" id="KW-0106">Calcium</keyword>
<organism evidence="9 10">
    <name type="scientific">Durusdinium trenchii</name>
    <dbReference type="NCBI Taxonomy" id="1381693"/>
    <lineage>
        <taxon>Eukaryota</taxon>
        <taxon>Sar</taxon>
        <taxon>Alveolata</taxon>
        <taxon>Dinophyceae</taxon>
        <taxon>Suessiales</taxon>
        <taxon>Symbiodiniaceae</taxon>
        <taxon>Durusdinium</taxon>
    </lineage>
</organism>
<dbReference type="InterPro" id="IPR005821">
    <property type="entry name" value="Ion_trans_dom"/>
</dbReference>
<dbReference type="SUPFAM" id="SSF81324">
    <property type="entry name" value="Voltage-gated potassium channels"/>
    <property type="match status" value="1"/>
</dbReference>
<keyword evidence="10" id="KW-1185">Reference proteome</keyword>
<dbReference type="Gene3D" id="1.10.238.10">
    <property type="entry name" value="EF-hand"/>
    <property type="match status" value="1"/>
</dbReference>
<proteinExistence type="predicted"/>
<name>A0ABP0R2I6_9DINO</name>
<keyword evidence="2 7" id="KW-0812">Transmembrane</keyword>
<dbReference type="Pfam" id="PF00520">
    <property type="entry name" value="Ion_trans"/>
    <property type="match status" value="1"/>
</dbReference>
<keyword evidence="5 7" id="KW-0472">Membrane</keyword>
<dbReference type="Proteomes" id="UP001642464">
    <property type="component" value="Unassembled WGS sequence"/>
</dbReference>
<dbReference type="InterPro" id="IPR027359">
    <property type="entry name" value="Volt_channel_dom_sf"/>
</dbReference>
<feature type="transmembrane region" description="Helical" evidence="7">
    <location>
        <begin position="288"/>
        <end position="310"/>
    </location>
</feature>
<accession>A0ABP0R2I6</accession>
<evidence type="ECO:0000313" key="10">
    <source>
        <dbReference type="Proteomes" id="UP001642464"/>
    </source>
</evidence>
<dbReference type="EMBL" id="CAXAMM010040685">
    <property type="protein sequence ID" value="CAK9094771.1"/>
    <property type="molecule type" value="Genomic_DNA"/>
</dbReference>
<dbReference type="Pfam" id="PF13499">
    <property type="entry name" value="EF-hand_7"/>
    <property type="match status" value="1"/>
</dbReference>
<feature type="domain" description="EF-hand" evidence="8">
    <location>
        <begin position="578"/>
        <end position="613"/>
    </location>
</feature>
<dbReference type="InterPro" id="IPR011992">
    <property type="entry name" value="EF-hand-dom_pair"/>
</dbReference>
<dbReference type="SMART" id="SM00054">
    <property type="entry name" value="EFh"/>
    <property type="match status" value="2"/>
</dbReference>
<sequence>MPSQLLHGDLASPASTPPLGDDFAEEMRDLRNFIEASFVKQSLHFEEIMESLRHESLRQAPQPKRQPTAVSTLARAGFRKSYSTTTLETEIMDMSADIEDETETAIIRPPKRPSVHEERFGVEEPSTHRVSGALQVPVSGTREGSKTNSDVTEDEVQDADSSASKGKTARFSDEPRPGARTPRPTSHSRSISEDTFVQSNMRKTMKSAEAAIETSIGSMKRFSQGLNRADTLEIDVSEISRWRHFCLRVVSANAFTNCIMLLILVNLVLLGVEIQVATTLGQFDVPRWFGIINTVIVCIFILEISLKFVAYGVKGLLCGKDAFWNNLDFLVIAASVLETAVEIWDLSLSATHGTSSAHLRIMRTMRLIRALRGIRVIRLLRYVSALRTLVFSIVSTTGSLMWTLVLLSLLFYSFGVILTQIVSDHCRFEAIRITEDDNALPNCKDIDELLHRYWNDVPESVCTLFLAITGGLSWDDAFRPLRFSPLAVVLLVLYIIVTVFAVLNVVTGVFCNTAIESAQSDKDIAIMKQMRKHDAQVQALRHIFKEIDHDKSMHVTLAELKEALSAKKLSSFMESMGISTQDVSTLFMIIDTDKSGMIDLEEFVSGCMQLHGPAKSLQLAQMSHENRVTRQVIKHLANSISSIKKQMSSVLEFLEDRPVGTACAV</sequence>
<dbReference type="PANTHER" id="PTHR10037:SF62">
    <property type="entry name" value="SODIUM CHANNEL PROTEIN 60E"/>
    <property type="match status" value="1"/>
</dbReference>
<dbReference type="PROSITE" id="PS00018">
    <property type="entry name" value="EF_HAND_1"/>
    <property type="match status" value="1"/>
</dbReference>
<evidence type="ECO:0000256" key="5">
    <source>
        <dbReference type="ARBA" id="ARBA00023136"/>
    </source>
</evidence>
<gene>
    <name evidence="9" type="ORF">SCF082_LOCUS44530</name>
</gene>
<dbReference type="SUPFAM" id="SSF47473">
    <property type="entry name" value="EF-hand"/>
    <property type="match status" value="1"/>
</dbReference>
<evidence type="ECO:0000256" key="6">
    <source>
        <dbReference type="SAM" id="MobiDB-lite"/>
    </source>
</evidence>
<feature type="transmembrane region" description="Helical" evidence="7">
    <location>
        <begin position="245"/>
        <end position="268"/>
    </location>
</feature>
<dbReference type="PANTHER" id="PTHR10037">
    <property type="entry name" value="VOLTAGE-GATED CATION CHANNEL CALCIUM AND SODIUM"/>
    <property type="match status" value="1"/>
</dbReference>
<dbReference type="Gene3D" id="1.20.120.350">
    <property type="entry name" value="Voltage-gated potassium channels. Chain C"/>
    <property type="match status" value="1"/>
</dbReference>
<evidence type="ECO:0000256" key="1">
    <source>
        <dbReference type="ARBA" id="ARBA00004141"/>
    </source>
</evidence>
<dbReference type="Gene3D" id="1.10.287.70">
    <property type="match status" value="1"/>
</dbReference>
<feature type="region of interest" description="Disordered" evidence="6">
    <location>
        <begin position="105"/>
        <end position="195"/>
    </location>
</feature>
<feature type="domain" description="EF-hand" evidence="8">
    <location>
        <begin position="535"/>
        <end position="570"/>
    </location>
</feature>
<feature type="transmembrane region" description="Helical" evidence="7">
    <location>
        <begin position="486"/>
        <end position="510"/>
    </location>
</feature>
<comment type="caution">
    <text evidence="9">The sequence shown here is derived from an EMBL/GenBank/DDBJ whole genome shotgun (WGS) entry which is preliminary data.</text>
</comment>
<evidence type="ECO:0000256" key="2">
    <source>
        <dbReference type="ARBA" id="ARBA00022692"/>
    </source>
</evidence>
<dbReference type="InterPro" id="IPR043203">
    <property type="entry name" value="VGCC_Ca_Na"/>
</dbReference>
<feature type="transmembrane region" description="Helical" evidence="7">
    <location>
        <begin position="400"/>
        <end position="422"/>
    </location>
</feature>
<feature type="region of interest" description="Disordered" evidence="6">
    <location>
        <begin position="1"/>
        <end position="21"/>
    </location>
</feature>
<dbReference type="InterPro" id="IPR018247">
    <property type="entry name" value="EF_Hand_1_Ca_BS"/>
</dbReference>
<evidence type="ECO:0000313" key="9">
    <source>
        <dbReference type="EMBL" id="CAK9094771.1"/>
    </source>
</evidence>
<evidence type="ECO:0000259" key="8">
    <source>
        <dbReference type="PROSITE" id="PS50222"/>
    </source>
</evidence>
<protein>
    <submittedName>
        <fullName evidence="9">Cation channel sperm-associated protein 1 (CatSper1) (HCatSper)</fullName>
    </submittedName>
</protein>